<dbReference type="RefSeq" id="WP_005839233.1">
    <property type="nucleotide sequence ID" value="NZ_GG697141.2"/>
</dbReference>
<dbReference type="InterPro" id="IPR038180">
    <property type="entry name" value="FlgT_N_sf"/>
</dbReference>
<dbReference type="STRING" id="500635.MITSMUL_03277"/>
<name>C9KIM6_9FIRM</name>
<dbReference type="eggNOG" id="COG0457">
    <property type="taxonomic scope" value="Bacteria"/>
</dbReference>
<gene>
    <name evidence="3" type="ORF">MITSMUL_03277</name>
</gene>
<evidence type="ECO:0000256" key="2">
    <source>
        <dbReference type="SAM" id="SignalP"/>
    </source>
</evidence>
<dbReference type="GeneID" id="93482517"/>
<feature type="signal peptide" evidence="2">
    <location>
        <begin position="1"/>
        <end position="28"/>
    </location>
</feature>
<evidence type="ECO:0000256" key="1">
    <source>
        <dbReference type="SAM" id="Coils"/>
    </source>
</evidence>
<keyword evidence="2" id="KW-0732">Signal</keyword>
<comment type="caution">
    <text evidence="3">The sequence shown here is derived from an EMBL/GenBank/DDBJ whole genome shotgun (WGS) entry which is preliminary data.</text>
</comment>
<dbReference type="Proteomes" id="UP000003671">
    <property type="component" value="Unassembled WGS sequence"/>
</dbReference>
<dbReference type="PATRIC" id="fig|500635.8.peg.189"/>
<dbReference type="AlphaFoldDB" id="C9KIM6"/>
<dbReference type="Gene3D" id="3.30.1660.40">
    <property type="entry name" value="FlgT, N-terminal domain"/>
    <property type="match status" value="1"/>
</dbReference>
<evidence type="ECO:0000313" key="4">
    <source>
        <dbReference type="Proteomes" id="UP000003671"/>
    </source>
</evidence>
<accession>C9KIM6</accession>
<keyword evidence="1" id="KW-0175">Coiled coil</keyword>
<dbReference type="EMBL" id="ABWK02000001">
    <property type="protein sequence ID" value="EEX70139.1"/>
    <property type="molecule type" value="Genomic_DNA"/>
</dbReference>
<dbReference type="HOGENOM" id="CLU_692260_0_0_9"/>
<protein>
    <submittedName>
        <fullName evidence="3">Uncharacterized protein</fullName>
    </submittedName>
</protein>
<feature type="chain" id="PRO_5002996670" evidence="2">
    <location>
        <begin position="29"/>
        <end position="398"/>
    </location>
</feature>
<evidence type="ECO:0000313" key="3">
    <source>
        <dbReference type="EMBL" id="EEX70139.1"/>
    </source>
</evidence>
<reference evidence="3" key="1">
    <citation type="submission" date="2009-09" db="EMBL/GenBank/DDBJ databases">
        <authorList>
            <person name="Weinstock G."/>
            <person name="Sodergren E."/>
            <person name="Clifton S."/>
            <person name="Fulton L."/>
            <person name="Fulton B."/>
            <person name="Courtney L."/>
            <person name="Fronick C."/>
            <person name="Harrison M."/>
            <person name="Strong C."/>
            <person name="Farmer C."/>
            <person name="Delahaunty K."/>
            <person name="Markovic C."/>
            <person name="Hall O."/>
            <person name="Minx P."/>
            <person name="Tomlinson C."/>
            <person name="Mitreva M."/>
            <person name="Nelson J."/>
            <person name="Hou S."/>
            <person name="Wollam A."/>
            <person name="Pepin K.H."/>
            <person name="Johnson M."/>
            <person name="Bhonagiri V."/>
            <person name="Nash W.E."/>
            <person name="Warren W."/>
            <person name="Chinwalla A."/>
            <person name="Mardis E.R."/>
            <person name="Wilson R.K."/>
        </authorList>
    </citation>
    <scope>NUCLEOTIDE SEQUENCE [LARGE SCALE GENOMIC DNA]</scope>
    <source>
        <strain evidence="3">DSM 20544</strain>
    </source>
</reference>
<feature type="coiled-coil region" evidence="1">
    <location>
        <begin position="137"/>
        <end position="178"/>
    </location>
</feature>
<sequence length="398" mass="44919">MDKKSYVVAGVVFINALAFFLSAPSVDAAPQNIEATGEYLIGDGPDENINTAKERARTEAMRTAAEKAGVYVESYSKTKGQTLTADDMRVVSAQVLSIQKEEILPKIASDQKHIIWICTIQATVDPDNINLEKIMEDKKAVERAAILEKRIIELQNENNQLKKQYSDSQKTIEKETLKKKIKENETSFRKVILMQPFYGSNSWRSGIDADSIQYDKNAGIISFTTSSINEVSGVKCVSGMKIYVCENKIFRTGAMGYLPGHTEGFAYKGGKSVGLEPIAPESYAEKYQKRLYQYLGITDAPVNKSPTWEFIFGDRSRGYNYYIDINNIRCDKANGFVYAFGKTSAPQYGDSVNTFLFDVENMIVRPFMVENGKFYPESRPTDADMAYLIWARNYYHEH</sequence>
<organism evidence="3 4">
    <name type="scientific">Mitsuokella multacida DSM 20544</name>
    <dbReference type="NCBI Taxonomy" id="500635"/>
    <lineage>
        <taxon>Bacteria</taxon>
        <taxon>Bacillati</taxon>
        <taxon>Bacillota</taxon>
        <taxon>Negativicutes</taxon>
        <taxon>Selenomonadales</taxon>
        <taxon>Selenomonadaceae</taxon>
        <taxon>Mitsuokella</taxon>
    </lineage>
</organism>
<keyword evidence="4" id="KW-1185">Reference proteome</keyword>
<proteinExistence type="predicted"/>